<dbReference type="Proteomes" id="UP000277582">
    <property type="component" value="Unassembled WGS sequence"/>
</dbReference>
<evidence type="ECO:0000259" key="2">
    <source>
        <dbReference type="Pfam" id="PF22725"/>
    </source>
</evidence>
<dbReference type="InterPro" id="IPR051450">
    <property type="entry name" value="Gfo/Idh/MocA_Oxidoreductases"/>
</dbReference>
<dbReference type="GO" id="GO:0000166">
    <property type="term" value="F:nucleotide binding"/>
    <property type="evidence" value="ECO:0007669"/>
    <property type="project" value="InterPro"/>
</dbReference>
<feature type="domain" description="GFO/IDH/MocA-like oxidoreductase" evidence="2">
    <location>
        <begin position="137"/>
        <end position="246"/>
    </location>
</feature>
<dbReference type="Pfam" id="PF22725">
    <property type="entry name" value="GFO_IDH_MocA_C3"/>
    <property type="match status" value="1"/>
</dbReference>
<dbReference type="InterPro" id="IPR055170">
    <property type="entry name" value="GFO_IDH_MocA-like_dom"/>
</dbReference>
<dbReference type="SUPFAM" id="SSF55347">
    <property type="entry name" value="Glyceraldehyde-3-phosphate dehydrogenase-like, C-terminal domain"/>
    <property type="match status" value="1"/>
</dbReference>
<dbReference type="Pfam" id="PF01408">
    <property type="entry name" value="GFO_IDH_MocA"/>
    <property type="match status" value="1"/>
</dbReference>
<dbReference type="Gene3D" id="3.40.50.720">
    <property type="entry name" value="NAD(P)-binding Rossmann-like Domain"/>
    <property type="match status" value="1"/>
</dbReference>
<dbReference type="Gene3D" id="3.30.360.10">
    <property type="entry name" value="Dihydrodipicolinate Reductase, domain 2"/>
    <property type="match status" value="1"/>
</dbReference>
<sequence length="316" mass="35222">MHPLVFMRRAKVGVIGCGWFGTAHARVYREIGDVDLIAVSDINLESARRVGEMYNARYYGSPEDMLEKEDLDAVSIAVTPQNLAKTAILAAEKGINMLVEKPVATSKQELEALISAVEKSGVIFMPGFIEIFNPAIEELRKCLKSGDIGDPLMISSERMGRNPKRPLGWNIGVSLDLGIHEMYVHTWLMGQPVAVRSMLRRGENGYDEAAVFILSFSNDVIGVISTNWLTPAGVRRIRVSGSKGSAWVDYLNQTLVIERSDHSLMPQIRRKEPLLEELQSFISSVISGRKPDIDERFAKNVLDSLFSGIEREVEMK</sequence>
<feature type="domain" description="Gfo/Idh/MocA-like oxidoreductase N-terminal" evidence="1">
    <location>
        <begin position="11"/>
        <end position="128"/>
    </location>
</feature>
<evidence type="ECO:0000313" key="3">
    <source>
        <dbReference type="EMBL" id="RSN76277.1"/>
    </source>
</evidence>
<reference evidence="3 4" key="1">
    <citation type="submission" date="2018-10" db="EMBL/GenBank/DDBJ databases">
        <title>Co-occurring genomic capacity for anaerobic methane metabolism and dissimilatory sulfite reduction discovered in the Korarchaeota.</title>
        <authorList>
            <person name="Mckay L.J."/>
            <person name="Dlakic M."/>
            <person name="Fields M.W."/>
            <person name="Delmont T.O."/>
            <person name="Eren A.M."/>
            <person name="Jay Z.J."/>
            <person name="Klingelsmith K.B."/>
            <person name="Rusch D.B."/>
            <person name="Inskeep W.P."/>
        </authorList>
    </citation>
    <scope>NUCLEOTIDE SEQUENCE [LARGE SCALE GENOMIC DNA]</scope>
    <source>
        <strain evidence="3 4">MDKW</strain>
    </source>
</reference>
<proteinExistence type="predicted"/>
<gene>
    <name evidence="3" type="ORF">D6D85_04825</name>
</gene>
<dbReference type="AlphaFoldDB" id="A0A3R9QY41"/>
<dbReference type="PANTHER" id="PTHR43377:SF1">
    <property type="entry name" value="BILIVERDIN REDUCTASE A"/>
    <property type="match status" value="1"/>
</dbReference>
<keyword evidence="4" id="KW-1185">Reference proteome</keyword>
<protein>
    <submittedName>
        <fullName evidence="3">Gfo/Idh/MocA family oxidoreductase</fullName>
    </submittedName>
</protein>
<dbReference type="PANTHER" id="PTHR43377">
    <property type="entry name" value="BILIVERDIN REDUCTASE A"/>
    <property type="match status" value="1"/>
</dbReference>
<dbReference type="InterPro" id="IPR036291">
    <property type="entry name" value="NAD(P)-bd_dom_sf"/>
</dbReference>
<evidence type="ECO:0000313" key="4">
    <source>
        <dbReference type="Proteomes" id="UP000277582"/>
    </source>
</evidence>
<evidence type="ECO:0000259" key="1">
    <source>
        <dbReference type="Pfam" id="PF01408"/>
    </source>
</evidence>
<dbReference type="InterPro" id="IPR000683">
    <property type="entry name" value="Gfo/Idh/MocA-like_OxRdtase_N"/>
</dbReference>
<dbReference type="EMBL" id="RCOS01000062">
    <property type="protein sequence ID" value="RSN76277.1"/>
    <property type="molecule type" value="Genomic_DNA"/>
</dbReference>
<name>A0A3R9QY41_9CREN</name>
<comment type="caution">
    <text evidence="3">The sequence shown here is derived from an EMBL/GenBank/DDBJ whole genome shotgun (WGS) entry which is preliminary data.</text>
</comment>
<organism evidence="3 4">
    <name type="scientific">Candidatus Methanodesulfokora washburnensis</name>
    <dbReference type="NCBI Taxonomy" id="2478471"/>
    <lineage>
        <taxon>Archaea</taxon>
        <taxon>Thermoproteota</taxon>
        <taxon>Candidatus Korarchaeia</taxon>
        <taxon>Candidatus Korarchaeia incertae sedis</taxon>
        <taxon>Candidatus Methanodesulfokora</taxon>
    </lineage>
</organism>
<accession>A0A3R9QY41</accession>
<dbReference type="SUPFAM" id="SSF51735">
    <property type="entry name" value="NAD(P)-binding Rossmann-fold domains"/>
    <property type="match status" value="1"/>
</dbReference>